<sequence>MKKTKKLALGVFIGVGVLALTLLFLNNYLENKITKSIEENLVKVNGTFDKVDVKLLDRRAEVVNPSFIIKGKTLKVDGILLDDIQLWDYIINKDIIVGNLNIANPVVKVFNFQKEEKDSSTSKKSANFKNKVLIKNLSIDGGSFQIFEKDSTEHRLFTKIKDIKMEQVRINSETLKETVPFNYDLILLNADSIFYDLNDQHKLAAGSFEIDNNKVLVQNLQIIPKFSKAGHQKTINIEKDRYDLKIDSLSMDSFNWTMQNDSLKIHNSFTRISGVNFDIYRDKLQPDDTSIKPLYGKMIREMPILVNLDSVEVENTYLRYEERMHAERESGVVDFSNLNARIKNITNMGLDREDFPKTVLIATANFMKQAPLKVNMEFDISNRNDNFHITGNMGQLAAEQMNKFMKPAMNVEASGDILDMYFNFYGNHTKASGDMRLEYNDFKVEVLQKDGSKKNKFVSALANLIVKNKAINEKANYKEISFTRDKTKSFWNYLWNLLKNGALKSFL</sequence>
<keyword evidence="1" id="KW-1133">Transmembrane helix</keyword>
<keyword evidence="1" id="KW-0812">Transmembrane</keyword>
<dbReference type="Proteomes" id="UP000605733">
    <property type="component" value="Unassembled WGS sequence"/>
</dbReference>
<dbReference type="RefSeq" id="WP_041249961.1">
    <property type="nucleotide sequence ID" value="NZ_BMIX01000003.1"/>
</dbReference>
<gene>
    <name evidence="2" type="ORF">GCM10011532_19930</name>
</gene>
<evidence type="ECO:0000313" key="2">
    <source>
        <dbReference type="EMBL" id="GGG36270.1"/>
    </source>
</evidence>
<reference evidence="3" key="1">
    <citation type="journal article" date="2019" name="Int. J. Syst. Evol. Microbiol.">
        <title>The Global Catalogue of Microorganisms (GCM) 10K type strain sequencing project: providing services to taxonomists for standard genome sequencing and annotation.</title>
        <authorList>
            <consortium name="The Broad Institute Genomics Platform"/>
            <consortium name="The Broad Institute Genome Sequencing Center for Infectious Disease"/>
            <person name="Wu L."/>
            <person name="Ma J."/>
        </authorList>
    </citation>
    <scope>NUCLEOTIDE SEQUENCE [LARGE SCALE GENOMIC DNA]</scope>
    <source>
        <strain evidence="3">CGMCC 1.15422</strain>
    </source>
</reference>
<name>A0ABQ1WN82_9FLAO</name>
<evidence type="ECO:0008006" key="4">
    <source>
        <dbReference type="Google" id="ProtNLM"/>
    </source>
</evidence>
<keyword evidence="1" id="KW-0472">Membrane</keyword>
<feature type="transmembrane region" description="Helical" evidence="1">
    <location>
        <begin position="7"/>
        <end position="29"/>
    </location>
</feature>
<dbReference type="EMBL" id="BMIX01000003">
    <property type="protein sequence ID" value="GGG36270.1"/>
    <property type="molecule type" value="Genomic_DNA"/>
</dbReference>
<proteinExistence type="predicted"/>
<keyword evidence="3" id="KW-1185">Reference proteome</keyword>
<accession>A0ABQ1WN82</accession>
<comment type="caution">
    <text evidence="2">The sequence shown here is derived from an EMBL/GenBank/DDBJ whole genome shotgun (WGS) entry which is preliminary data.</text>
</comment>
<evidence type="ECO:0000256" key="1">
    <source>
        <dbReference type="SAM" id="Phobius"/>
    </source>
</evidence>
<protein>
    <recommendedName>
        <fullName evidence="4">DUF748 domain-containing protein</fullName>
    </recommendedName>
</protein>
<evidence type="ECO:0000313" key="3">
    <source>
        <dbReference type="Proteomes" id="UP000605733"/>
    </source>
</evidence>
<organism evidence="2 3">
    <name type="scientific">Christiangramia forsetii</name>
    <dbReference type="NCBI Taxonomy" id="411153"/>
    <lineage>
        <taxon>Bacteria</taxon>
        <taxon>Pseudomonadati</taxon>
        <taxon>Bacteroidota</taxon>
        <taxon>Flavobacteriia</taxon>
        <taxon>Flavobacteriales</taxon>
        <taxon>Flavobacteriaceae</taxon>
        <taxon>Christiangramia</taxon>
    </lineage>
</organism>